<dbReference type="Gene3D" id="2.130.10.10">
    <property type="entry name" value="YVTN repeat-like/Quinoprotein amine dehydrogenase"/>
    <property type="match status" value="2"/>
</dbReference>
<comment type="pathway">
    <text evidence="3">Protein modification; protein ubiquitination.</text>
</comment>
<feature type="domain" description="DDB1- and CUL4-associated factor 12 beta-propeller" evidence="10">
    <location>
        <begin position="303"/>
        <end position="497"/>
    </location>
</feature>
<evidence type="ECO:0000313" key="11">
    <source>
        <dbReference type="EMBL" id="KAG8224098.1"/>
    </source>
</evidence>
<comment type="caution">
    <text evidence="11">The sequence shown here is derived from an EMBL/GenBank/DDBJ whole genome shotgun (WGS) entry which is preliminary data.</text>
</comment>
<dbReference type="InterPro" id="IPR051191">
    <property type="entry name" value="DCAF12"/>
</dbReference>
<accession>A0A8K0K186</accession>
<dbReference type="InterPro" id="IPR056151">
    <property type="entry name" value="Beta-prop_DCAF12"/>
</dbReference>
<keyword evidence="5" id="KW-0853">WD repeat</keyword>
<evidence type="ECO:0000256" key="6">
    <source>
        <dbReference type="ARBA" id="ARBA00022737"/>
    </source>
</evidence>
<keyword evidence="4" id="KW-0963">Cytoplasm</keyword>
<dbReference type="PANTHER" id="PTHR19860">
    <property type="entry name" value="DDB1- AND CUL4-ASSOCIATED FACTOR 12-RELATED"/>
    <property type="match status" value="1"/>
</dbReference>
<dbReference type="FunFam" id="2.130.10.10:FF:001037">
    <property type="entry name" value="Blast:DDB1-and CUL4-associated factor 12"/>
    <property type="match status" value="1"/>
</dbReference>
<keyword evidence="12" id="KW-1185">Reference proteome</keyword>
<reference evidence="11" key="2">
    <citation type="submission" date="2017-10" db="EMBL/GenBank/DDBJ databases">
        <title>Ladona fulva Genome sequencing and assembly.</title>
        <authorList>
            <person name="Murali S."/>
            <person name="Richards S."/>
            <person name="Bandaranaike D."/>
            <person name="Bellair M."/>
            <person name="Blankenburg K."/>
            <person name="Chao H."/>
            <person name="Dinh H."/>
            <person name="Doddapaneni H."/>
            <person name="Dugan-Rocha S."/>
            <person name="Elkadiri S."/>
            <person name="Gnanaolivu R."/>
            <person name="Hernandez B."/>
            <person name="Skinner E."/>
            <person name="Javaid M."/>
            <person name="Lee S."/>
            <person name="Li M."/>
            <person name="Ming W."/>
            <person name="Munidasa M."/>
            <person name="Muniz J."/>
            <person name="Nguyen L."/>
            <person name="Hughes D."/>
            <person name="Osuji N."/>
            <person name="Pu L.-L."/>
            <person name="Puazo M."/>
            <person name="Qu C."/>
            <person name="Quiroz J."/>
            <person name="Raj R."/>
            <person name="Weissenberger G."/>
            <person name="Xin Y."/>
            <person name="Zou X."/>
            <person name="Han Y."/>
            <person name="Worley K."/>
            <person name="Muzny D."/>
            <person name="Gibbs R."/>
        </authorList>
    </citation>
    <scope>NUCLEOTIDE SEQUENCE</scope>
    <source>
        <strain evidence="11">Sampled in the wild</strain>
    </source>
</reference>
<dbReference type="GO" id="GO:0005737">
    <property type="term" value="C:cytoplasm"/>
    <property type="evidence" value="ECO:0007669"/>
    <property type="project" value="UniProtKB-SubCell"/>
</dbReference>
<name>A0A8K0K186_LADFU</name>
<sequence>MAQIQRLPIYGKRPACAENSRLEERRSRVRALRLDRARKSDKPEDFMCYDDSDEEELESVHVLNTSFSFVDYIRSREMGNQRLEPMSVSSEYGTRHMLTHEMFKEHTVPLRSMNKVFCSQWLSDRQVVFGTKCNKLMVYDVATQRLDRIPSLQGRLGCGPPEQQCGIHSVQINPSRTLLATGARNSCEIAVYRLPTLDPVCVGEGAHRDWVFDMCWLDDQFLVSGSRDTHMALWRIEDEPKEEPVCEGRIHQQQQNEWTKSCCLRGGTEPPPRMLEEQEEDDQNPNAATKLHIPSYQHVTAVAVKECKAAQKVRSLAFNRCFEEIAALSLNGYIHIWSASNFKQKLSRKLPSSQENVCLAIQEGGMYAVGCRSYTLLLDARTLQAVKKISTRYSGCGIRSASFQRNVLTIGTGLGVLMFYDLRAGKYMESSINSSRTVVMKASRGWVFPDDEFLDVMQNLKYTPAIYTHCYDSSGTRLFTAGGPLQANLYGNYAGVWQ</sequence>
<dbReference type="PANTHER" id="PTHR19860:SF16">
    <property type="entry name" value="DDB1- AND CUL4-ASSOCIATED FACTOR 12"/>
    <property type="match status" value="1"/>
</dbReference>
<dbReference type="GO" id="GO:0005634">
    <property type="term" value="C:nucleus"/>
    <property type="evidence" value="ECO:0007669"/>
    <property type="project" value="UniProtKB-SubCell"/>
</dbReference>
<comment type="subcellular location">
    <subcellularLocation>
        <location evidence="2">Cytoplasm</location>
    </subcellularLocation>
    <subcellularLocation>
        <location evidence="1">Nucleus</location>
    </subcellularLocation>
</comment>
<keyword evidence="8" id="KW-0539">Nucleus</keyword>
<keyword evidence="6" id="KW-0677">Repeat</keyword>
<evidence type="ECO:0000259" key="10">
    <source>
        <dbReference type="Pfam" id="PF23760"/>
    </source>
</evidence>
<evidence type="ECO:0000256" key="5">
    <source>
        <dbReference type="ARBA" id="ARBA00022574"/>
    </source>
</evidence>
<evidence type="ECO:0000313" key="12">
    <source>
        <dbReference type="Proteomes" id="UP000792457"/>
    </source>
</evidence>
<evidence type="ECO:0000256" key="4">
    <source>
        <dbReference type="ARBA" id="ARBA00022490"/>
    </source>
</evidence>
<dbReference type="SMART" id="SM00320">
    <property type="entry name" value="WD40"/>
    <property type="match status" value="4"/>
</dbReference>
<dbReference type="InterPro" id="IPR015943">
    <property type="entry name" value="WD40/YVTN_repeat-like_dom_sf"/>
</dbReference>
<evidence type="ECO:0000256" key="9">
    <source>
        <dbReference type="ARBA" id="ARBA00038022"/>
    </source>
</evidence>
<evidence type="ECO:0000256" key="8">
    <source>
        <dbReference type="ARBA" id="ARBA00023242"/>
    </source>
</evidence>
<keyword evidence="7" id="KW-0833">Ubl conjugation pathway</keyword>
<dbReference type="Proteomes" id="UP000792457">
    <property type="component" value="Unassembled WGS sequence"/>
</dbReference>
<evidence type="ECO:0000256" key="3">
    <source>
        <dbReference type="ARBA" id="ARBA00004906"/>
    </source>
</evidence>
<dbReference type="EMBL" id="KZ308184">
    <property type="protein sequence ID" value="KAG8224098.1"/>
    <property type="molecule type" value="Genomic_DNA"/>
</dbReference>
<dbReference type="AlphaFoldDB" id="A0A8K0K186"/>
<proteinExistence type="inferred from homology"/>
<dbReference type="SUPFAM" id="SSF50978">
    <property type="entry name" value="WD40 repeat-like"/>
    <property type="match status" value="1"/>
</dbReference>
<protein>
    <recommendedName>
        <fullName evidence="10">DDB1- and CUL4-associated factor 12 beta-propeller domain-containing protein</fullName>
    </recommendedName>
</protein>
<evidence type="ECO:0000256" key="7">
    <source>
        <dbReference type="ARBA" id="ARBA00022786"/>
    </source>
</evidence>
<dbReference type="Pfam" id="PF23760">
    <property type="entry name" value="Beta-prop_DCAF12"/>
    <property type="match status" value="2"/>
</dbReference>
<feature type="domain" description="DDB1- and CUL4-associated factor 12 beta-propeller" evidence="10">
    <location>
        <begin position="101"/>
        <end position="242"/>
    </location>
</feature>
<comment type="similarity">
    <text evidence="9">Belongs to the WD repeat DCAF12 family.</text>
</comment>
<gene>
    <name evidence="11" type="ORF">J437_LFUL001792</name>
</gene>
<dbReference type="GO" id="GO:0080008">
    <property type="term" value="C:Cul4-RING E3 ubiquitin ligase complex"/>
    <property type="evidence" value="ECO:0007669"/>
    <property type="project" value="TreeGrafter"/>
</dbReference>
<reference evidence="11" key="1">
    <citation type="submission" date="2013-04" db="EMBL/GenBank/DDBJ databases">
        <authorList>
            <person name="Qu J."/>
            <person name="Murali S.C."/>
            <person name="Bandaranaike D."/>
            <person name="Bellair M."/>
            <person name="Blankenburg K."/>
            <person name="Chao H."/>
            <person name="Dinh H."/>
            <person name="Doddapaneni H."/>
            <person name="Downs B."/>
            <person name="Dugan-Rocha S."/>
            <person name="Elkadiri S."/>
            <person name="Gnanaolivu R.D."/>
            <person name="Hernandez B."/>
            <person name="Javaid M."/>
            <person name="Jayaseelan J.C."/>
            <person name="Lee S."/>
            <person name="Li M."/>
            <person name="Ming W."/>
            <person name="Munidasa M."/>
            <person name="Muniz J."/>
            <person name="Nguyen L."/>
            <person name="Ongeri F."/>
            <person name="Osuji N."/>
            <person name="Pu L.-L."/>
            <person name="Puazo M."/>
            <person name="Qu C."/>
            <person name="Quiroz J."/>
            <person name="Raj R."/>
            <person name="Weissenberger G."/>
            <person name="Xin Y."/>
            <person name="Zou X."/>
            <person name="Han Y."/>
            <person name="Richards S."/>
            <person name="Worley K."/>
            <person name="Muzny D."/>
            <person name="Gibbs R."/>
        </authorList>
    </citation>
    <scope>NUCLEOTIDE SEQUENCE</scope>
    <source>
        <strain evidence="11">Sampled in the wild</strain>
    </source>
</reference>
<dbReference type="OrthoDB" id="9610195at2759"/>
<evidence type="ECO:0000256" key="1">
    <source>
        <dbReference type="ARBA" id="ARBA00004123"/>
    </source>
</evidence>
<organism evidence="11 12">
    <name type="scientific">Ladona fulva</name>
    <name type="common">Scarce chaser dragonfly</name>
    <name type="synonym">Libellula fulva</name>
    <dbReference type="NCBI Taxonomy" id="123851"/>
    <lineage>
        <taxon>Eukaryota</taxon>
        <taxon>Metazoa</taxon>
        <taxon>Ecdysozoa</taxon>
        <taxon>Arthropoda</taxon>
        <taxon>Hexapoda</taxon>
        <taxon>Insecta</taxon>
        <taxon>Pterygota</taxon>
        <taxon>Palaeoptera</taxon>
        <taxon>Odonata</taxon>
        <taxon>Epiprocta</taxon>
        <taxon>Anisoptera</taxon>
        <taxon>Libelluloidea</taxon>
        <taxon>Libellulidae</taxon>
        <taxon>Ladona</taxon>
    </lineage>
</organism>
<dbReference type="InterPro" id="IPR001680">
    <property type="entry name" value="WD40_rpt"/>
</dbReference>
<evidence type="ECO:0000256" key="2">
    <source>
        <dbReference type="ARBA" id="ARBA00004496"/>
    </source>
</evidence>
<dbReference type="InterPro" id="IPR036322">
    <property type="entry name" value="WD40_repeat_dom_sf"/>
</dbReference>